<reference evidence="7" key="2">
    <citation type="submission" date="2025-05" db="UniProtKB">
        <authorList>
            <consortium name="RefSeq"/>
        </authorList>
    </citation>
    <scope>NUCLEOTIDE SEQUENCE [LARGE SCALE GENOMIC DNA]</scope>
</reference>
<dbReference type="FunFam" id="1.10.220.10:FF:000003">
    <property type="entry name" value="Annexin"/>
    <property type="match status" value="1"/>
</dbReference>
<evidence type="ECO:0000256" key="3">
    <source>
        <dbReference type="ARBA" id="ARBA00022837"/>
    </source>
</evidence>
<dbReference type="Gene3D" id="1.10.220.10">
    <property type="entry name" value="Annexin"/>
    <property type="match status" value="4"/>
</dbReference>
<dbReference type="SUPFAM" id="SSF47874">
    <property type="entry name" value="Annexin"/>
    <property type="match status" value="1"/>
</dbReference>
<dbReference type="InterPro" id="IPR002390">
    <property type="entry name" value="ANX3"/>
</dbReference>
<dbReference type="GO" id="GO:0005544">
    <property type="term" value="F:calcium-dependent phospholipid binding"/>
    <property type="evidence" value="ECO:0007669"/>
    <property type="project" value="UniProtKB-KW"/>
</dbReference>
<dbReference type="PRINTS" id="PR00199">
    <property type="entry name" value="ANNEXINIII"/>
</dbReference>
<dbReference type="GO" id="GO:0012506">
    <property type="term" value="C:vesicle membrane"/>
    <property type="evidence" value="ECO:0007669"/>
    <property type="project" value="TreeGrafter"/>
</dbReference>
<evidence type="ECO:0000313" key="9">
    <source>
        <dbReference type="RefSeq" id="XP_032803869.1"/>
    </source>
</evidence>
<dbReference type="GO" id="GO:0005634">
    <property type="term" value="C:nucleus"/>
    <property type="evidence" value="ECO:0007669"/>
    <property type="project" value="TreeGrafter"/>
</dbReference>
<dbReference type="GO" id="GO:0005509">
    <property type="term" value="F:calcium ion binding"/>
    <property type="evidence" value="ECO:0007669"/>
    <property type="project" value="InterPro"/>
</dbReference>
<evidence type="ECO:0000256" key="2">
    <source>
        <dbReference type="ARBA" id="ARBA00022737"/>
    </source>
</evidence>
<evidence type="ECO:0000256" key="4">
    <source>
        <dbReference type="ARBA" id="ARBA00023216"/>
    </source>
</evidence>
<dbReference type="SMART" id="SM00335">
    <property type="entry name" value="ANX"/>
    <property type="match status" value="4"/>
</dbReference>
<dbReference type="InterPro" id="IPR018502">
    <property type="entry name" value="Annexin_repeat"/>
</dbReference>
<gene>
    <name evidence="8 9" type="primary">LOC116939508</name>
</gene>
<proteinExistence type="inferred from homology"/>
<evidence type="ECO:0000313" key="8">
    <source>
        <dbReference type="RefSeq" id="XP_032803858.1"/>
    </source>
</evidence>
<name>A0AAJ7WPC3_PETMA</name>
<dbReference type="InterPro" id="IPR018252">
    <property type="entry name" value="Annexin_repeat_CS"/>
</dbReference>
<accession>A0AAJ7WPC3</accession>
<evidence type="ECO:0000256" key="6">
    <source>
        <dbReference type="RuleBase" id="RU003540"/>
    </source>
</evidence>
<dbReference type="Pfam" id="PF00191">
    <property type="entry name" value="Annexin"/>
    <property type="match status" value="4"/>
</dbReference>
<comment type="domain">
    <text evidence="6">A pair of annexin repeats may form one binding site for calcium and phospholipid.</text>
</comment>
<dbReference type="InterPro" id="IPR001464">
    <property type="entry name" value="Annexin"/>
</dbReference>
<dbReference type="RefSeq" id="XP_032803869.1">
    <property type="nucleotide sequence ID" value="XM_032947978.1"/>
</dbReference>
<keyword evidence="3 6" id="KW-0106">Calcium</keyword>
<dbReference type="PROSITE" id="PS51897">
    <property type="entry name" value="ANNEXIN_2"/>
    <property type="match status" value="4"/>
</dbReference>
<evidence type="ECO:0000256" key="1">
    <source>
        <dbReference type="ARBA" id="ARBA00007831"/>
    </source>
</evidence>
<dbReference type="RefSeq" id="XP_032803858.1">
    <property type="nucleotide sequence ID" value="XM_032947967.1"/>
</dbReference>
<dbReference type="FunFam" id="1.10.220.10:FF:000001">
    <property type="entry name" value="Annexin"/>
    <property type="match status" value="1"/>
</dbReference>
<dbReference type="GO" id="GO:0001786">
    <property type="term" value="F:phosphatidylserine binding"/>
    <property type="evidence" value="ECO:0007669"/>
    <property type="project" value="TreeGrafter"/>
</dbReference>
<dbReference type="AlphaFoldDB" id="A0AAJ7WPC3"/>
<dbReference type="PROSITE" id="PS00223">
    <property type="entry name" value="ANNEXIN_1"/>
    <property type="match status" value="2"/>
</dbReference>
<protein>
    <recommendedName>
        <fullName evidence="6">Annexin</fullName>
    </recommendedName>
</protein>
<dbReference type="GeneID" id="116939508"/>
<dbReference type="InterPro" id="IPR037104">
    <property type="entry name" value="Annexin_sf"/>
</dbReference>
<keyword evidence="7" id="KW-1185">Reference proteome</keyword>
<sequence length="332" mass="37015">MSQQQCSGSCYLPYVYGPTVKPYPNFNANNDAAALQKAITTKGVDEKTIISILTNRTNTQRQEIIKSYKNATSKDLATDLKGALSGHLETVILGLLMTPAIYDAHIIRQTLQGLGTDEECLIEMLVTRDNLRLRSMAVAYKSEFKSDMMQDIAKDTSGDFQKLVLALAKGARIEDSTKDHDLVDEDARELFEAGVKRKGTDVGKFITIMSQRSFSHLKKVFEAYKSYYPAGIVDSFEKEVGGDLRNAFVSLAKAINYTPGFFAEKLHDSMKGLGTKDHMLIHIMVSRCELDLLHIRTEFKKKYKKSLYSAIASDTNGDYEVALCNLCGQDDV</sequence>
<keyword evidence="4 6" id="KW-0041">Annexin</keyword>
<dbReference type="PANTHER" id="PTHR10502:SF18">
    <property type="entry name" value="ANNEXIN A2-RELATED"/>
    <property type="match status" value="1"/>
</dbReference>
<dbReference type="Proteomes" id="UP001318040">
    <property type="component" value="Chromosome 1"/>
</dbReference>
<comment type="similarity">
    <text evidence="1 6">Belongs to the annexin family.</text>
</comment>
<dbReference type="GO" id="GO:0005886">
    <property type="term" value="C:plasma membrane"/>
    <property type="evidence" value="ECO:0007669"/>
    <property type="project" value="TreeGrafter"/>
</dbReference>
<dbReference type="KEGG" id="pmrn:116939508"/>
<dbReference type="PANTHER" id="PTHR10502">
    <property type="entry name" value="ANNEXIN"/>
    <property type="match status" value="1"/>
</dbReference>
<dbReference type="FunFam" id="1.10.220.10:FF:000002">
    <property type="entry name" value="Annexin"/>
    <property type="match status" value="1"/>
</dbReference>
<keyword evidence="2 6" id="KW-0677">Repeat</keyword>
<reference evidence="8 9" key="1">
    <citation type="submission" date="2025-04" db="UniProtKB">
        <authorList>
            <consortium name="RefSeq"/>
        </authorList>
    </citation>
    <scope>IDENTIFICATION</scope>
    <source>
        <tissue evidence="8 9">Sperm</tissue>
    </source>
</reference>
<dbReference type="FunFam" id="1.10.220.10:FF:000007">
    <property type="entry name" value="Annexin"/>
    <property type="match status" value="1"/>
</dbReference>
<dbReference type="GO" id="GO:0004859">
    <property type="term" value="F:phospholipase inhibitor activity"/>
    <property type="evidence" value="ECO:0007669"/>
    <property type="project" value="InterPro"/>
</dbReference>
<evidence type="ECO:0000313" key="7">
    <source>
        <dbReference type="Proteomes" id="UP001318040"/>
    </source>
</evidence>
<keyword evidence="5 6" id="KW-0111">Calcium/phospholipid-binding</keyword>
<dbReference type="PRINTS" id="PR00196">
    <property type="entry name" value="ANNEXIN"/>
</dbReference>
<organism evidence="7 8">
    <name type="scientific">Petromyzon marinus</name>
    <name type="common">Sea lamprey</name>
    <dbReference type="NCBI Taxonomy" id="7757"/>
    <lineage>
        <taxon>Eukaryota</taxon>
        <taxon>Metazoa</taxon>
        <taxon>Chordata</taxon>
        <taxon>Craniata</taxon>
        <taxon>Vertebrata</taxon>
        <taxon>Cyclostomata</taxon>
        <taxon>Hyperoartia</taxon>
        <taxon>Petromyzontiformes</taxon>
        <taxon>Petromyzontidae</taxon>
        <taxon>Petromyzon</taxon>
    </lineage>
</organism>
<evidence type="ECO:0000256" key="5">
    <source>
        <dbReference type="ARBA" id="ARBA00023302"/>
    </source>
</evidence>
<dbReference type="GO" id="GO:0005737">
    <property type="term" value="C:cytoplasm"/>
    <property type="evidence" value="ECO:0007669"/>
    <property type="project" value="TreeGrafter"/>
</dbReference>